<keyword evidence="4" id="KW-1185">Reference proteome</keyword>
<dbReference type="Proteomes" id="UP001595712">
    <property type="component" value="Unassembled WGS sequence"/>
</dbReference>
<name>A0ABV7Q394_9ACTN</name>
<organism evidence="3 4">
    <name type="scientific">Glycomyces rhizosphaerae</name>
    <dbReference type="NCBI Taxonomy" id="2054422"/>
    <lineage>
        <taxon>Bacteria</taxon>
        <taxon>Bacillati</taxon>
        <taxon>Actinomycetota</taxon>
        <taxon>Actinomycetes</taxon>
        <taxon>Glycomycetales</taxon>
        <taxon>Glycomycetaceae</taxon>
        <taxon>Glycomyces</taxon>
    </lineage>
</organism>
<keyword evidence="1" id="KW-0472">Membrane</keyword>
<evidence type="ECO:0000259" key="2">
    <source>
        <dbReference type="PROSITE" id="PS50206"/>
    </source>
</evidence>
<comment type="caution">
    <text evidence="3">The sequence shown here is derived from an EMBL/GenBank/DDBJ whole genome shotgun (WGS) entry which is preliminary data.</text>
</comment>
<feature type="transmembrane region" description="Helical" evidence="1">
    <location>
        <begin position="120"/>
        <end position="138"/>
    </location>
</feature>
<sequence length="177" mass="18527">MPIASQPIVGPDAARRLVEEDQAVLIDVRTPGEFATERIPGSRNVPLAALKAERGVISAAGAPVILVCASGTRAGQAKDLLGELTGVPIHLLDGGLAAWRQDGGEVESSGRKVWGMERQVRFAAGLLVIIFVTLSLAFEPLKWLAAAIGAGLVFAAVSNTCAMARVLALLPWNRRAA</sequence>
<evidence type="ECO:0000256" key="1">
    <source>
        <dbReference type="SAM" id="Phobius"/>
    </source>
</evidence>
<dbReference type="SMART" id="SM00450">
    <property type="entry name" value="RHOD"/>
    <property type="match status" value="1"/>
</dbReference>
<dbReference type="CDD" id="cd00158">
    <property type="entry name" value="RHOD"/>
    <property type="match status" value="1"/>
</dbReference>
<dbReference type="Pfam" id="PF00581">
    <property type="entry name" value="Rhodanese"/>
    <property type="match status" value="1"/>
</dbReference>
<dbReference type="Pfam" id="PF11127">
    <property type="entry name" value="YgaP-like_TM"/>
    <property type="match status" value="1"/>
</dbReference>
<gene>
    <name evidence="3" type="ORF">ACFO8M_16250</name>
</gene>
<dbReference type="RefSeq" id="WP_387977420.1">
    <property type="nucleotide sequence ID" value="NZ_JBHRWO010000012.1"/>
</dbReference>
<accession>A0ABV7Q394</accession>
<evidence type="ECO:0000313" key="3">
    <source>
        <dbReference type="EMBL" id="MFC3494033.1"/>
    </source>
</evidence>
<keyword evidence="1" id="KW-0812">Transmembrane</keyword>
<dbReference type="InterPro" id="IPR001763">
    <property type="entry name" value="Rhodanese-like_dom"/>
</dbReference>
<feature type="transmembrane region" description="Helical" evidence="1">
    <location>
        <begin position="144"/>
        <end position="170"/>
    </location>
</feature>
<dbReference type="InterPro" id="IPR021309">
    <property type="entry name" value="YgaP-like_TM"/>
</dbReference>
<dbReference type="EMBL" id="JBHRWO010000012">
    <property type="protein sequence ID" value="MFC3494033.1"/>
    <property type="molecule type" value="Genomic_DNA"/>
</dbReference>
<dbReference type="Gene3D" id="6.10.140.1340">
    <property type="match status" value="1"/>
</dbReference>
<dbReference type="InterPro" id="IPR036873">
    <property type="entry name" value="Rhodanese-like_dom_sf"/>
</dbReference>
<dbReference type="InterPro" id="IPR050229">
    <property type="entry name" value="GlpE_sulfurtransferase"/>
</dbReference>
<dbReference type="PANTHER" id="PTHR43031">
    <property type="entry name" value="FAD-DEPENDENT OXIDOREDUCTASE"/>
    <property type="match status" value="1"/>
</dbReference>
<protein>
    <submittedName>
        <fullName evidence="3">Rhodanese-like domain-containing protein</fullName>
    </submittedName>
</protein>
<dbReference type="SUPFAM" id="SSF52821">
    <property type="entry name" value="Rhodanese/Cell cycle control phosphatase"/>
    <property type="match status" value="1"/>
</dbReference>
<reference evidence="4" key="1">
    <citation type="journal article" date="2019" name="Int. J. Syst. Evol. Microbiol.">
        <title>The Global Catalogue of Microorganisms (GCM) 10K type strain sequencing project: providing services to taxonomists for standard genome sequencing and annotation.</title>
        <authorList>
            <consortium name="The Broad Institute Genomics Platform"/>
            <consortium name="The Broad Institute Genome Sequencing Center for Infectious Disease"/>
            <person name="Wu L."/>
            <person name="Ma J."/>
        </authorList>
    </citation>
    <scope>NUCLEOTIDE SEQUENCE [LARGE SCALE GENOMIC DNA]</scope>
    <source>
        <strain evidence="4">CGMCC 4.7396</strain>
    </source>
</reference>
<keyword evidence="1" id="KW-1133">Transmembrane helix</keyword>
<dbReference type="Gene3D" id="3.40.250.10">
    <property type="entry name" value="Rhodanese-like domain"/>
    <property type="match status" value="1"/>
</dbReference>
<feature type="domain" description="Rhodanese" evidence="2">
    <location>
        <begin position="19"/>
        <end position="108"/>
    </location>
</feature>
<proteinExistence type="predicted"/>
<evidence type="ECO:0000313" key="4">
    <source>
        <dbReference type="Proteomes" id="UP001595712"/>
    </source>
</evidence>
<dbReference type="PROSITE" id="PS50206">
    <property type="entry name" value="RHODANESE_3"/>
    <property type="match status" value="1"/>
</dbReference>
<dbReference type="PANTHER" id="PTHR43031:SF1">
    <property type="entry name" value="PYRIDINE NUCLEOTIDE-DISULPHIDE OXIDOREDUCTASE"/>
    <property type="match status" value="1"/>
</dbReference>